<reference evidence="4 5" key="1">
    <citation type="submission" date="2019-06" db="EMBL/GenBank/DDBJ databases">
        <title>Draft genomes of female and male turbot (Scophthalmus maximus).</title>
        <authorList>
            <person name="Xu H."/>
            <person name="Xu X.-W."/>
            <person name="Shao C."/>
            <person name="Chen S."/>
        </authorList>
    </citation>
    <scope>NUCLEOTIDE SEQUENCE [LARGE SCALE GENOMIC DNA]</scope>
    <source>
        <strain evidence="4">Ysfricsl-2016a</strain>
        <tissue evidence="4">Blood</tissue>
    </source>
</reference>
<feature type="transmembrane region" description="Helical" evidence="2">
    <location>
        <begin position="134"/>
        <end position="154"/>
    </location>
</feature>
<comment type="similarity">
    <text evidence="1">Belongs to the beta-lactamase family.</text>
</comment>
<gene>
    <name evidence="4" type="ORF">F2P81_013294</name>
</gene>
<dbReference type="AlphaFoldDB" id="A0A6A4SJY4"/>
<protein>
    <recommendedName>
        <fullName evidence="3">Beta-lactamase-related domain-containing protein</fullName>
    </recommendedName>
</protein>
<dbReference type="EMBL" id="VEVO01000011">
    <property type="protein sequence ID" value="KAF0035536.1"/>
    <property type="molecule type" value="Genomic_DNA"/>
</dbReference>
<evidence type="ECO:0000313" key="5">
    <source>
        <dbReference type="Proteomes" id="UP000438429"/>
    </source>
</evidence>
<evidence type="ECO:0000256" key="2">
    <source>
        <dbReference type="SAM" id="Phobius"/>
    </source>
</evidence>
<dbReference type="PANTHER" id="PTHR22935:SF95">
    <property type="entry name" value="BETA-LACTAMASE-LIKE 1-RELATED"/>
    <property type="match status" value="1"/>
</dbReference>
<dbReference type="Pfam" id="PF00144">
    <property type="entry name" value="Beta-lactamase"/>
    <property type="match status" value="1"/>
</dbReference>
<dbReference type="InterPro" id="IPR051478">
    <property type="entry name" value="Beta-lactamase-like_AB/R"/>
</dbReference>
<accession>A0A6A4SJY4</accession>
<feature type="domain" description="Beta-lactamase-related" evidence="3">
    <location>
        <begin position="211"/>
        <end position="287"/>
    </location>
</feature>
<keyword evidence="2" id="KW-1133">Transmembrane helix</keyword>
<evidence type="ECO:0000259" key="3">
    <source>
        <dbReference type="Pfam" id="PF00144"/>
    </source>
</evidence>
<evidence type="ECO:0000256" key="1">
    <source>
        <dbReference type="ARBA" id="ARBA00038473"/>
    </source>
</evidence>
<proteinExistence type="inferred from homology"/>
<dbReference type="Proteomes" id="UP000438429">
    <property type="component" value="Unassembled WGS sequence"/>
</dbReference>
<organism evidence="4 5">
    <name type="scientific">Scophthalmus maximus</name>
    <name type="common">Turbot</name>
    <name type="synonym">Psetta maxima</name>
    <dbReference type="NCBI Taxonomy" id="52904"/>
    <lineage>
        <taxon>Eukaryota</taxon>
        <taxon>Metazoa</taxon>
        <taxon>Chordata</taxon>
        <taxon>Craniata</taxon>
        <taxon>Vertebrata</taxon>
        <taxon>Euteleostomi</taxon>
        <taxon>Actinopterygii</taxon>
        <taxon>Neopterygii</taxon>
        <taxon>Teleostei</taxon>
        <taxon>Neoteleostei</taxon>
        <taxon>Acanthomorphata</taxon>
        <taxon>Carangaria</taxon>
        <taxon>Pleuronectiformes</taxon>
        <taxon>Pleuronectoidei</taxon>
        <taxon>Scophthalmidae</taxon>
        <taxon>Scophthalmus</taxon>
    </lineage>
</organism>
<name>A0A6A4SJY4_SCOMX</name>
<sequence length="340" mass="37360">MCWQAAPENITDRELDSPTFPPRTGLDCNFVLRMEKSCGFCVGGDCWRETGESWKERKQEGEGPRCNTSTGAIDSAAEWSQSGAMGKTGSKVLREASVDGMSAPPPAAEAAPAAAVKPGELTKSSGMKVRWTQLGLLFFLALSLVMTGCFFWQYQLPKVLRDEGTGRSANAEMMCPRFPEPLPLEHPIPSLKEALEKVDVLLRQSSNPISLPALSAIVILNDTVLWTGNFGKRNASDPLSGPPNEYTIYRIASLSKIFPTLMLYRLWEDGKIGSLDDPLEKYVENFTIKNPLGRSRDSELKYVTDGLIFLDSGEVQIRSSSVTLRRMASQLSGTKTRGLL</sequence>
<dbReference type="InterPro" id="IPR012338">
    <property type="entry name" value="Beta-lactam/transpept-like"/>
</dbReference>
<evidence type="ECO:0000313" key="4">
    <source>
        <dbReference type="EMBL" id="KAF0035536.1"/>
    </source>
</evidence>
<dbReference type="PANTHER" id="PTHR22935">
    <property type="entry name" value="PENICILLIN-BINDING PROTEIN"/>
    <property type="match status" value="1"/>
</dbReference>
<dbReference type="Gene3D" id="3.40.710.10">
    <property type="entry name" value="DD-peptidase/beta-lactamase superfamily"/>
    <property type="match status" value="1"/>
</dbReference>
<keyword evidence="2" id="KW-0472">Membrane</keyword>
<dbReference type="InterPro" id="IPR001466">
    <property type="entry name" value="Beta-lactam-related"/>
</dbReference>
<comment type="caution">
    <text evidence="4">The sequence shown here is derived from an EMBL/GenBank/DDBJ whole genome shotgun (WGS) entry which is preliminary data.</text>
</comment>
<keyword evidence="2" id="KW-0812">Transmembrane</keyword>
<dbReference type="SUPFAM" id="SSF56601">
    <property type="entry name" value="beta-lactamase/transpeptidase-like"/>
    <property type="match status" value="1"/>
</dbReference>